<dbReference type="InterPro" id="IPR014469">
    <property type="entry name" value="DUF2271"/>
</dbReference>
<feature type="region of interest" description="Disordered" evidence="1">
    <location>
        <begin position="157"/>
        <end position="177"/>
    </location>
</feature>
<dbReference type="AlphaFoldDB" id="A0A370FJH2"/>
<dbReference type="OrthoDB" id="195316at2"/>
<evidence type="ECO:0000256" key="1">
    <source>
        <dbReference type="SAM" id="MobiDB-lite"/>
    </source>
</evidence>
<organism evidence="3 4">
    <name type="scientific">Pseudacidovorax intermedius</name>
    <dbReference type="NCBI Taxonomy" id="433924"/>
    <lineage>
        <taxon>Bacteria</taxon>
        <taxon>Pseudomonadati</taxon>
        <taxon>Pseudomonadota</taxon>
        <taxon>Betaproteobacteria</taxon>
        <taxon>Burkholderiales</taxon>
        <taxon>Comamonadaceae</taxon>
        <taxon>Pseudacidovorax</taxon>
    </lineage>
</organism>
<dbReference type="PIRSF" id="PIRSF014995">
    <property type="entry name" value="UCP014995"/>
    <property type="match status" value="1"/>
</dbReference>
<keyword evidence="2" id="KW-0732">Signal</keyword>
<proteinExistence type="predicted"/>
<feature type="compositionally biased region" description="Basic and acidic residues" evidence="1">
    <location>
        <begin position="164"/>
        <end position="177"/>
    </location>
</feature>
<feature type="chain" id="PRO_5016770982" description="Periplasmic protein" evidence="2">
    <location>
        <begin position="23"/>
        <end position="177"/>
    </location>
</feature>
<dbReference type="RefSeq" id="WP_017762077.1">
    <property type="nucleotide sequence ID" value="NZ_QQAV01000002.1"/>
</dbReference>
<sequence length="177" mass="19262">MQLRYPLAPLTLSALFAGPAAAAGLGVNIEIPRLSVSEYHRPYVAAWIERPDNTVATTLAVWYDVRTRANNPEGEGTKWLKDLRQWWRRTGRELSVPIDGVTGATKPAGRHALAFTEGTKPLGQLAPGSYRLVVEAAREVGGREVVTVPFQWPPAKAEQAGAAGKEELGEIKLDLKP</sequence>
<keyword evidence="4" id="KW-1185">Reference proteome</keyword>
<name>A0A370FJH2_9BURK</name>
<reference evidence="3 4" key="1">
    <citation type="submission" date="2018-07" db="EMBL/GenBank/DDBJ databases">
        <title>Genomic Encyclopedia of Type Strains, Phase IV (KMG-IV): sequencing the most valuable type-strain genomes for metagenomic binning, comparative biology and taxonomic classification.</title>
        <authorList>
            <person name="Goeker M."/>
        </authorList>
    </citation>
    <scope>NUCLEOTIDE SEQUENCE [LARGE SCALE GENOMIC DNA]</scope>
    <source>
        <strain evidence="3 4">DSM 21352</strain>
    </source>
</reference>
<protein>
    <recommendedName>
        <fullName evidence="5">Periplasmic protein</fullName>
    </recommendedName>
</protein>
<feature type="signal peptide" evidence="2">
    <location>
        <begin position="1"/>
        <end position="22"/>
    </location>
</feature>
<gene>
    <name evidence="3" type="ORF">DFR41_102346</name>
</gene>
<accession>A0A370FJH2</accession>
<evidence type="ECO:0008006" key="5">
    <source>
        <dbReference type="Google" id="ProtNLM"/>
    </source>
</evidence>
<dbReference type="STRING" id="433924.NS331_10875"/>
<comment type="caution">
    <text evidence="3">The sequence shown here is derived from an EMBL/GenBank/DDBJ whole genome shotgun (WGS) entry which is preliminary data.</text>
</comment>
<evidence type="ECO:0000313" key="3">
    <source>
        <dbReference type="EMBL" id="RDI27311.1"/>
    </source>
</evidence>
<evidence type="ECO:0000313" key="4">
    <source>
        <dbReference type="Proteomes" id="UP000255265"/>
    </source>
</evidence>
<dbReference type="EMBL" id="QQAV01000002">
    <property type="protein sequence ID" value="RDI27311.1"/>
    <property type="molecule type" value="Genomic_DNA"/>
</dbReference>
<dbReference type="Proteomes" id="UP000255265">
    <property type="component" value="Unassembled WGS sequence"/>
</dbReference>
<dbReference type="Pfam" id="PF10029">
    <property type="entry name" value="DUF2271"/>
    <property type="match status" value="1"/>
</dbReference>
<evidence type="ECO:0000256" key="2">
    <source>
        <dbReference type="SAM" id="SignalP"/>
    </source>
</evidence>